<gene>
    <name evidence="1" type="ORF">GA_TR13536_c0_g1_i1_g.42793</name>
</gene>
<evidence type="ECO:0000313" key="1">
    <source>
        <dbReference type="EMBL" id="JAU04217.1"/>
    </source>
</evidence>
<proteinExistence type="predicted"/>
<organism evidence="1">
    <name type="scientific">Noccaea caerulescens</name>
    <name type="common">Alpine penny-cress</name>
    <name type="synonym">Thlaspi caerulescens</name>
    <dbReference type="NCBI Taxonomy" id="107243"/>
    <lineage>
        <taxon>Eukaryota</taxon>
        <taxon>Viridiplantae</taxon>
        <taxon>Streptophyta</taxon>
        <taxon>Embryophyta</taxon>
        <taxon>Tracheophyta</taxon>
        <taxon>Spermatophyta</taxon>
        <taxon>Magnoliopsida</taxon>
        <taxon>eudicotyledons</taxon>
        <taxon>Gunneridae</taxon>
        <taxon>Pentapetalae</taxon>
        <taxon>rosids</taxon>
        <taxon>malvids</taxon>
        <taxon>Brassicales</taxon>
        <taxon>Brassicaceae</taxon>
        <taxon>Coluteocarpeae</taxon>
        <taxon>Noccaea</taxon>
    </lineage>
</organism>
<protein>
    <submittedName>
        <fullName evidence="1">Uncharacterized protein</fullName>
    </submittedName>
</protein>
<accession>A0A1J3C8G7</accession>
<reference evidence="1" key="1">
    <citation type="submission" date="2016-07" db="EMBL/GenBank/DDBJ databases">
        <title>De novo transcriptome assembly of four accessions of the metal hyperaccumulator plant Noccaea caerulescens.</title>
        <authorList>
            <person name="Blande D."/>
            <person name="Halimaa P."/>
            <person name="Tervahauta A.I."/>
            <person name="Aarts M.G."/>
            <person name="Karenlampi S.O."/>
        </authorList>
    </citation>
    <scope>NUCLEOTIDE SEQUENCE</scope>
</reference>
<dbReference type="EMBL" id="GEVI01028103">
    <property type="protein sequence ID" value="JAU04217.1"/>
    <property type="molecule type" value="Transcribed_RNA"/>
</dbReference>
<dbReference type="PANTHER" id="PTHR35726">
    <property type="entry name" value="GLUTAMIC ACID-RICH PROTEIN-LIKE"/>
    <property type="match status" value="1"/>
</dbReference>
<dbReference type="AlphaFoldDB" id="A0A1J3C8G7"/>
<sequence>MNTTKNVFDVSPFLLLEASADSESCRNGGGAAQIKGGHVDGKCIINDYGGDDIESCSASSCETSCVTWTSRRPSGSGFDSEGTVTEERVLAAGEEEDEDGEGEVNSYIRCGRSQRENLAVDSGAVVSEMDKSRMFWEACLAS</sequence>
<dbReference type="PANTHER" id="PTHR35726:SF11">
    <property type="entry name" value="MYELIN TRANSCRIPTION FACTOR-LIKE PROTEIN"/>
    <property type="match status" value="1"/>
</dbReference>
<name>A0A1J3C8G7_NOCCA</name>